<accession>A0A5J6MRL0</accession>
<dbReference type="AlphaFoldDB" id="A0A5J6MRL0"/>
<dbReference type="RefSeq" id="WP_151179981.1">
    <property type="nucleotide sequence ID" value="NZ_CP042906.1"/>
</dbReference>
<protein>
    <submittedName>
        <fullName evidence="2">Acyl dehydratase</fullName>
    </submittedName>
</protein>
<evidence type="ECO:0000313" key="3">
    <source>
        <dbReference type="Proteomes" id="UP000326202"/>
    </source>
</evidence>
<organism evidence="2 3">
    <name type="scientific">Hypericibacter terrae</name>
    <dbReference type="NCBI Taxonomy" id="2602015"/>
    <lineage>
        <taxon>Bacteria</taxon>
        <taxon>Pseudomonadati</taxon>
        <taxon>Pseudomonadota</taxon>
        <taxon>Alphaproteobacteria</taxon>
        <taxon>Rhodospirillales</taxon>
        <taxon>Dongiaceae</taxon>
        <taxon>Hypericibacter</taxon>
    </lineage>
</organism>
<dbReference type="EMBL" id="CP042906">
    <property type="protein sequence ID" value="QEX19969.1"/>
    <property type="molecule type" value="Genomic_DNA"/>
</dbReference>
<dbReference type="SUPFAM" id="SSF54637">
    <property type="entry name" value="Thioesterase/thiol ester dehydrase-isomerase"/>
    <property type="match status" value="1"/>
</dbReference>
<dbReference type="Pfam" id="PF01575">
    <property type="entry name" value="MaoC_dehydratas"/>
    <property type="match status" value="1"/>
</dbReference>
<dbReference type="GO" id="GO:0006633">
    <property type="term" value="P:fatty acid biosynthetic process"/>
    <property type="evidence" value="ECO:0007669"/>
    <property type="project" value="TreeGrafter"/>
</dbReference>
<dbReference type="PANTHER" id="PTHR43437">
    <property type="entry name" value="HYDROXYACYL-THIOESTER DEHYDRATASE TYPE 2, MITOCHONDRIAL-RELATED"/>
    <property type="match status" value="1"/>
</dbReference>
<keyword evidence="3" id="KW-1185">Reference proteome</keyword>
<dbReference type="InterPro" id="IPR029069">
    <property type="entry name" value="HotDog_dom_sf"/>
</dbReference>
<dbReference type="Proteomes" id="UP000326202">
    <property type="component" value="Chromosome"/>
</dbReference>
<gene>
    <name evidence="2" type="ORF">FRZ44_52840</name>
</gene>
<dbReference type="OrthoDB" id="9800237at2"/>
<dbReference type="Gene3D" id="3.10.129.10">
    <property type="entry name" value="Hotdog Thioesterase"/>
    <property type="match status" value="1"/>
</dbReference>
<reference evidence="2 3" key="1">
    <citation type="submission" date="2019-08" db="EMBL/GenBank/DDBJ databases">
        <title>Hyperibacter terrae gen. nov., sp. nov. and Hyperibacter viscosus sp. nov., two new members in the family Rhodospirillaceae isolated from the rhizosphere of Hypericum perforatum.</title>
        <authorList>
            <person name="Noviana Z."/>
        </authorList>
    </citation>
    <scope>NUCLEOTIDE SEQUENCE [LARGE SCALE GENOMIC DNA]</scope>
    <source>
        <strain evidence="2 3">R5913</strain>
    </source>
</reference>
<dbReference type="CDD" id="cd03441">
    <property type="entry name" value="R_hydratase_like"/>
    <property type="match status" value="1"/>
</dbReference>
<dbReference type="PANTHER" id="PTHR43437:SF3">
    <property type="entry name" value="HYDROXYACYL-THIOESTER DEHYDRATASE TYPE 2, MITOCHONDRIAL"/>
    <property type="match status" value="1"/>
</dbReference>
<name>A0A5J6MRL0_9PROT</name>
<feature type="domain" description="MaoC-like" evidence="1">
    <location>
        <begin position="11"/>
        <end position="98"/>
    </location>
</feature>
<evidence type="ECO:0000313" key="2">
    <source>
        <dbReference type="EMBL" id="QEX19969.1"/>
    </source>
</evidence>
<dbReference type="InterPro" id="IPR002539">
    <property type="entry name" value="MaoC-like_dom"/>
</dbReference>
<dbReference type="KEGG" id="htq:FRZ44_52840"/>
<sequence>MSRADPPPRLVERRLQLTTERIRRYGSLTEDPNPIHYDPAFAAMTPFGKPIAQGTLTLSALWAAVTATFGPDGMAGMAADLRFIKPVVENDTVTGKGELIATSPPTYRVAVVDSSGAPVVEGQLIWPDVEIGNV</sequence>
<dbReference type="InterPro" id="IPR050965">
    <property type="entry name" value="UPF0336/Enoyl-CoA_hydratase"/>
</dbReference>
<evidence type="ECO:0000259" key="1">
    <source>
        <dbReference type="Pfam" id="PF01575"/>
    </source>
</evidence>
<proteinExistence type="predicted"/>
<dbReference type="GO" id="GO:0019171">
    <property type="term" value="F:(3R)-hydroxyacyl-[acyl-carrier-protein] dehydratase activity"/>
    <property type="evidence" value="ECO:0007669"/>
    <property type="project" value="TreeGrafter"/>
</dbReference>